<name>A0A2G8K7P4_STIJA</name>
<dbReference type="PANTHER" id="PTHR45617">
    <property type="entry name" value="LEUCINE RICH REPEAT FAMILY PROTEIN"/>
    <property type="match status" value="1"/>
</dbReference>
<keyword evidence="6" id="KW-1185">Reference proteome</keyword>
<evidence type="ECO:0000256" key="4">
    <source>
        <dbReference type="SAM" id="Phobius"/>
    </source>
</evidence>
<dbReference type="EMBL" id="MRZV01000805">
    <property type="protein sequence ID" value="PIK44040.1"/>
    <property type="molecule type" value="Genomic_DNA"/>
</dbReference>
<evidence type="ECO:0000313" key="6">
    <source>
        <dbReference type="Proteomes" id="UP000230750"/>
    </source>
</evidence>
<keyword evidence="4" id="KW-0812">Transmembrane</keyword>
<dbReference type="OrthoDB" id="5273213at2759"/>
<dbReference type="Pfam" id="PF13855">
    <property type="entry name" value="LRR_8"/>
    <property type="match status" value="1"/>
</dbReference>
<comment type="caution">
    <text evidence="5">The sequence shown here is derived from an EMBL/GenBank/DDBJ whole genome shotgun (WGS) entry which is preliminary data.</text>
</comment>
<organism evidence="5 6">
    <name type="scientific">Stichopus japonicus</name>
    <name type="common">Sea cucumber</name>
    <dbReference type="NCBI Taxonomy" id="307972"/>
    <lineage>
        <taxon>Eukaryota</taxon>
        <taxon>Metazoa</taxon>
        <taxon>Echinodermata</taxon>
        <taxon>Eleutherozoa</taxon>
        <taxon>Echinozoa</taxon>
        <taxon>Holothuroidea</taxon>
        <taxon>Aspidochirotacea</taxon>
        <taxon>Aspidochirotida</taxon>
        <taxon>Stichopodidae</taxon>
        <taxon>Apostichopus</taxon>
    </lineage>
</organism>
<proteinExistence type="predicted"/>
<evidence type="ECO:0000256" key="3">
    <source>
        <dbReference type="SAM" id="MobiDB-lite"/>
    </source>
</evidence>
<keyword evidence="2" id="KW-0677">Repeat</keyword>
<keyword evidence="4" id="KW-0472">Membrane</keyword>
<reference evidence="5 6" key="1">
    <citation type="journal article" date="2017" name="PLoS Biol.">
        <title>The sea cucumber genome provides insights into morphological evolution and visceral regeneration.</title>
        <authorList>
            <person name="Zhang X."/>
            <person name="Sun L."/>
            <person name="Yuan J."/>
            <person name="Sun Y."/>
            <person name="Gao Y."/>
            <person name="Zhang L."/>
            <person name="Li S."/>
            <person name="Dai H."/>
            <person name="Hamel J.F."/>
            <person name="Liu C."/>
            <person name="Yu Y."/>
            <person name="Liu S."/>
            <person name="Lin W."/>
            <person name="Guo K."/>
            <person name="Jin S."/>
            <person name="Xu P."/>
            <person name="Storey K.B."/>
            <person name="Huan P."/>
            <person name="Zhang T."/>
            <person name="Zhou Y."/>
            <person name="Zhang J."/>
            <person name="Lin C."/>
            <person name="Li X."/>
            <person name="Xing L."/>
            <person name="Huo D."/>
            <person name="Sun M."/>
            <person name="Wang L."/>
            <person name="Mercier A."/>
            <person name="Li F."/>
            <person name="Yang H."/>
            <person name="Xiang J."/>
        </authorList>
    </citation>
    <scope>NUCLEOTIDE SEQUENCE [LARGE SCALE GENOMIC DNA]</scope>
    <source>
        <strain evidence="5">Shaxun</strain>
        <tissue evidence="5">Muscle</tissue>
    </source>
</reference>
<feature type="transmembrane region" description="Helical" evidence="4">
    <location>
        <begin position="465"/>
        <end position="487"/>
    </location>
</feature>
<dbReference type="Gene3D" id="3.80.10.10">
    <property type="entry name" value="Ribonuclease Inhibitor"/>
    <property type="match status" value="1"/>
</dbReference>
<evidence type="ECO:0000256" key="1">
    <source>
        <dbReference type="ARBA" id="ARBA00022614"/>
    </source>
</evidence>
<dbReference type="InterPro" id="IPR032675">
    <property type="entry name" value="LRR_dom_sf"/>
</dbReference>
<dbReference type="SUPFAM" id="SSF52075">
    <property type="entry name" value="Outer arm dynein light chain 1"/>
    <property type="match status" value="1"/>
</dbReference>
<feature type="compositionally biased region" description="Polar residues" evidence="3">
    <location>
        <begin position="37"/>
        <end position="56"/>
    </location>
</feature>
<feature type="compositionally biased region" description="Basic and acidic residues" evidence="3">
    <location>
        <begin position="9"/>
        <end position="18"/>
    </location>
</feature>
<evidence type="ECO:0000256" key="2">
    <source>
        <dbReference type="ARBA" id="ARBA00022737"/>
    </source>
</evidence>
<keyword evidence="4" id="KW-1133">Transmembrane helix</keyword>
<accession>A0A2G8K7P4</accession>
<feature type="compositionally biased region" description="Polar residues" evidence="3">
    <location>
        <begin position="65"/>
        <end position="79"/>
    </location>
</feature>
<dbReference type="AlphaFoldDB" id="A0A2G8K7P4"/>
<sequence>MTGMFTTITEKEREKVVHPSDSLEPPESMAQQEECFVNQSLPEDTQSSGGSLQHGSPSKDFQMDGSPQTSFFDQGGINSDSHETLQDPQMCSPIAGGFLQDLSSPEDPQSSGGSRQNGSPAKRFQMDPGLPQISFFGNERILTTLVKLLPAVPDWVYQKTSGKVGNILPDWLAFWKTFSAISCKFPMMKVLIFVIFSSVLGTVSGQTCLDCIDLVDPTDCCDKTQVCSGSRCLNLSSGNRSSLPFNLSVTYPNIEELHLANNNFVQIPDGAIGGFTKLYSLNMDGNNISSFNESYDSLQTLTKLSLIQNSITKLPDYFNRRLPNLKAAYFGNNKITEVPYLDLDLNHSNLGILGLENNPLVKLNLQQFNRPDTVRAITANNNETLVYVNGSSSPIKIIIQGSNLTCENNNQEFHQSIDVNGTISCNYRNGSKGEISLLHVTNTDPVVTTSVPTTPSIPTQNNSNVAVIVPVVLVVLVIIVCLIRYLLKKAACREPGSRELNELNDSQMPQMVAYNDLAQ</sequence>
<gene>
    <name evidence="5" type="ORF">BSL78_19109</name>
</gene>
<protein>
    <submittedName>
        <fullName evidence="5">Uncharacterized protein</fullName>
    </submittedName>
</protein>
<evidence type="ECO:0000313" key="5">
    <source>
        <dbReference type="EMBL" id="PIK44040.1"/>
    </source>
</evidence>
<feature type="region of interest" description="Disordered" evidence="3">
    <location>
        <begin position="1"/>
        <end position="124"/>
    </location>
</feature>
<dbReference type="Proteomes" id="UP000230750">
    <property type="component" value="Unassembled WGS sequence"/>
</dbReference>
<keyword evidence="1" id="KW-0433">Leucine-rich repeat</keyword>
<dbReference type="PANTHER" id="PTHR45617:SF169">
    <property type="entry name" value="LRRCT DOMAIN-CONTAINING PROTEIN"/>
    <property type="match status" value="1"/>
</dbReference>
<feature type="compositionally biased region" description="Polar residues" evidence="3">
    <location>
        <begin position="101"/>
        <end position="119"/>
    </location>
</feature>
<dbReference type="InterPro" id="IPR001611">
    <property type="entry name" value="Leu-rich_rpt"/>
</dbReference>
<dbReference type="STRING" id="307972.A0A2G8K7P4"/>